<organism evidence="1 2">
    <name type="scientific">Goodea atripinnis</name>
    <dbReference type="NCBI Taxonomy" id="208336"/>
    <lineage>
        <taxon>Eukaryota</taxon>
        <taxon>Metazoa</taxon>
        <taxon>Chordata</taxon>
        <taxon>Craniata</taxon>
        <taxon>Vertebrata</taxon>
        <taxon>Euteleostomi</taxon>
        <taxon>Actinopterygii</taxon>
        <taxon>Neopterygii</taxon>
        <taxon>Teleostei</taxon>
        <taxon>Neoteleostei</taxon>
        <taxon>Acanthomorphata</taxon>
        <taxon>Ovalentaria</taxon>
        <taxon>Atherinomorphae</taxon>
        <taxon>Cyprinodontiformes</taxon>
        <taxon>Goodeidae</taxon>
        <taxon>Goodea</taxon>
    </lineage>
</organism>
<dbReference type="Proteomes" id="UP001476798">
    <property type="component" value="Unassembled WGS sequence"/>
</dbReference>
<evidence type="ECO:0000313" key="2">
    <source>
        <dbReference type="Proteomes" id="UP001476798"/>
    </source>
</evidence>
<reference evidence="1 2" key="1">
    <citation type="submission" date="2021-06" db="EMBL/GenBank/DDBJ databases">
        <authorList>
            <person name="Palmer J.M."/>
        </authorList>
    </citation>
    <scope>NUCLEOTIDE SEQUENCE [LARGE SCALE GENOMIC DNA]</scope>
    <source>
        <strain evidence="1 2">GA_2019</strain>
        <tissue evidence="1">Muscle</tissue>
    </source>
</reference>
<comment type="caution">
    <text evidence="1">The sequence shown here is derived from an EMBL/GenBank/DDBJ whole genome shotgun (WGS) entry which is preliminary data.</text>
</comment>
<dbReference type="EMBL" id="JAHRIO010002295">
    <property type="protein sequence ID" value="MEQ2159394.1"/>
    <property type="molecule type" value="Genomic_DNA"/>
</dbReference>
<name>A0ABV0MJW7_9TELE</name>
<accession>A0ABV0MJW7</accession>
<protein>
    <submittedName>
        <fullName evidence="1">Uncharacterized protein</fullName>
    </submittedName>
</protein>
<keyword evidence="2" id="KW-1185">Reference proteome</keyword>
<gene>
    <name evidence="1" type="ORF">GOODEAATRI_022435</name>
</gene>
<feature type="non-terminal residue" evidence="1">
    <location>
        <position position="82"/>
    </location>
</feature>
<evidence type="ECO:0000313" key="1">
    <source>
        <dbReference type="EMBL" id="MEQ2159394.1"/>
    </source>
</evidence>
<sequence length="82" mass="9520">MSWRLKASDSINSWQELHLGAYRIMPHLLCISTISCSFVSDALRNIKPVLLCRMLTVFQVCAAARPEIIHHFKVHKEKNTWK</sequence>
<proteinExistence type="predicted"/>